<feature type="compositionally biased region" description="Low complexity" evidence="1">
    <location>
        <begin position="25"/>
        <end position="43"/>
    </location>
</feature>
<evidence type="ECO:0000313" key="4">
    <source>
        <dbReference type="EMBL" id="MDT0412819.1"/>
    </source>
</evidence>
<dbReference type="EMBL" id="JAVRET010000097">
    <property type="protein sequence ID" value="MDT0412819.1"/>
    <property type="molecule type" value="Genomic_DNA"/>
</dbReference>
<evidence type="ECO:0000313" key="5">
    <source>
        <dbReference type="Proteomes" id="UP001183610"/>
    </source>
</evidence>
<evidence type="ECO:0000256" key="2">
    <source>
        <dbReference type="SAM" id="Phobius"/>
    </source>
</evidence>
<organism evidence="4 5">
    <name type="scientific">Streptomyces evansiae</name>
    <dbReference type="NCBI Taxonomy" id="3075535"/>
    <lineage>
        <taxon>Bacteria</taxon>
        <taxon>Bacillati</taxon>
        <taxon>Actinomycetota</taxon>
        <taxon>Actinomycetes</taxon>
        <taxon>Kitasatosporales</taxon>
        <taxon>Streptomycetaceae</taxon>
        <taxon>Streptomyces</taxon>
    </lineage>
</organism>
<reference evidence="5" key="1">
    <citation type="submission" date="2023-07" db="EMBL/GenBank/DDBJ databases">
        <title>30 novel species of actinomycetes from the DSMZ collection.</title>
        <authorList>
            <person name="Nouioui I."/>
        </authorList>
    </citation>
    <scope>NUCLEOTIDE SEQUENCE [LARGE SCALE GENOMIC DNA]</scope>
    <source>
        <strain evidence="5">DSM 41979</strain>
    </source>
</reference>
<accession>A0ABU2R9P3</accession>
<keyword evidence="2" id="KW-0812">Transmembrane</keyword>
<proteinExistence type="predicted"/>
<feature type="transmembrane region" description="Helical" evidence="2">
    <location>
        <begin position="57"/>
        <end position="81"/>
    </location>
</feature>
<dbReference type="Proteomes" id="UP001183610">
    <property type="component" value="Unassembled WGS sequence"/>
</dbReference>
<keyword evidence="2" id="KW-1133">Transmembrane helix</keyword>
<sequence>MTGAAHAVAGGESIRTGTGRRHARTPGPRAAARPTASRAHPTASRPRDDRGSSLLEFAGFLPVLLLVGLAAIQLGLVGFAANQAGTGARAGARVASQAEGGNGVAAAHAAMTDGLDATVTPGGGGDTTTYTVAVRVPTLLPFVGKGWTVTRSATMPNDDTGEVTLP</sequence>
<dbReference type="RefSeq" id="WP_010264655.1">
    <property type="nucleotide sequence ID" value="NZ_JAVRET010000097.1"/>
</dbReference>
<feature type="region of interest" description="Disordered" evidence="1">
    <location>
        <begin position="1"/>
        <end position="50"/>
    </location>
</feature>
<dbReference type="InterPro" id="IPR012495">
    <property type="entry name" value="TadE-like_dom"/>
</dbReference>
<name>A0ABU2R9P3_9ACTN</name>
<keyword evidence="5" id="KW-1185">Reference proteome</keyword>
<comment type="caution">
    <text evidence="4">The sequence shown here is derived from an EMBL/GenBank/DDBJ whole genome shotgun (WGS) entry which is preliminary data.</text>
</comment>
<evidence type="ECO:0000259" key="3">
    <source>
        <dbReference type="Pfam" id="PF07811"/>
    </source>
</evidence>
<keyword evidence="2" id="KW-0472">Membrane</keyword>
<evidence type="ECO:0000256" key="1">
    <source>
        <dbReference type="SAM" id="MobiDB-lite"/>
    </source>
</evidence>
<dbReference type="Pfam" id="PF07811">
    <property type="entry name" value="TadE"/>
    <property type="match status" value="1"/>
</dbReference>
<protein>
    <submittedName>
        <fullName evidence="4">Pilus assembly protein</fullName>
    </submittedName>
</protein>
<feature type="domain" description="TadE-like" evidence="3">
    <location>
        <begin position="51"/>
        <end position="93"/>
    </location>
</feature>
<gene>
    <name evidence="4" type="ORF">RM698_27705</name>
</gene>